<dbReference type="PANTHER" id="PTHR40661:SF3">
    <property type="entry name" value="FELS-1 PROPHAGE TRANSCRIPTIONAL REGULATOR"/>
    <property type="match status" value="1"/>
</dbReference>
<keyword evidence="3" id="KW-0805">Transcription regulation</keyword>
<gene>
    <name evidence="7" type="ORF">ACFSM0_00730</name>
</gene>
<dbReference type="RefSeq" id="WP_377385686.1">
    <property type="nucleotide sequence ID" value="NZ_JBHUIX010000001.1"/>
</dbReference>
<reference evidence="8" key="1">
    <citation type="journal article" date="2019" name="Int. J. Syst. Evol. Microbiol.">
        <title>The Global Catalogue of Microorganisms (GCM) 10K type strain sequencing project: providing services to taxonomists for standard genome sequencing and annotation.</title>
        <authorList>
            <consortium name="The Broad Institute Genomics Platform"/>
            <consortium name="The Broad Institute Genome Sequencing Center for Infectious Disease"/>
            <person name="Wu L."/>
            <person name="Ma J."/>
        </authorList>
    </citation>
    <scope>NUCLEOTIDE SEQUENCE [LARGE SCALE GENOMIC DNA]</scope>
    <source>
        <strain evidence="8">CCUG 55131</strain>
    </source>
</reference>
<dbReference type="InterPro" id="IPR039418">
    <property type="entry name" value="LexA-like"/>
</dbReference>
<evidence type="ECO:0000256" key="4">
    <source>
        <dbReference type="ARBA" id="ARBA00023125"/>
    </source>
</evidence>
<evidence type="ECO:0000259" key="6">
    <source>
        <dbReference type="Pfam" id="PF00717"/>
    </source>
</evidence>
<evidence type="ECO:0000256" key="3">
    <source>
        <dbReference type="ARBA" id="ARBA00023015"/>
    </source>
</evidence>
<protein>
    <submittedName>
        <fullName evidence="7">Helix-turn-helix transcriptional regulator</fullName>
    </submittedName>
</protein>
<dbReference type="Pfam" id="PF00717">
    <property type="entry name" value="Peptidase_S24"/>
    <property type="match status" value="1"/>
</dbReference>
<dbReference type="EMBL" id="JBHUIX010000001">
    <property type="protein sequence ID" value="MFD2172604.1"/>
    <property type="molecule type" value="Genomic_DNA"/>
</dbReference>
<dbReference type="InterPro" id="IPR015927">
    <property type="entry name" value="Peptidase_S24_S26A/B/C"/>
</dbReference>
<dbReference type="PANTHER" id="PTHR40661">
    <property type="match status" value="1"/>
</dbReference>
<evidence type="ECO:0000256" key="2">
    <source>
        <dbReference type="ARBA" id="ARBA00022801"/>
    </source>
</evidence>
<dbReference type="CDD" id="cd06529">
    <property type="entry name" value="S24_LexA-like"/>
    <property type="match status" value="1"/>
</dbReference>
<dbReference type="InterPro" id="IPR036286">
    <property type="entry name" value="LexA/Signal_pep-like_sf"/>
</dbReference>
<accession>A0ABW5A4N1</accession>
<evidence type="ECO:0000256" key="5">
    <source>
        <dbReference type="ARBA" id="ARBA00023163"/>
    </source>
</evidence>
<evidence type="ECO:0000313" key="8">
    <source>
        <dbReference type="Proteomes" id="UP001597413"/>
    </source>
</evidence>
<dbReference type="SUPFAM" id="SSF51306">
    <property type="entry name" value="LexA/Signal peptidase"/>
    <property type="match status" value="1"/>
</dbReference>
<comment type="caution">
    <text evidence="7">The sequence shown here is derived from an EMBL/GenBank/DDBJ whole genome shotgun (WGS) entry which is preliminary data.</text>
</comment>
<dbReference type="PROSITE" id="PS00501">
    <property type="entry name" value="SPASE_I_1"/>
    <property type="match status" value="1"/>
</dbReference>
<keyword evidence="8" id="KW-1185">Reference proteome</keyword>
<organism evidence="7 8">
    <name type="scientific">Rhodobacter lacus</name>
    <dbReference type="NCBI Taxonomy" id="1641972"/>
    <lineage>
        <taxon>Bacteria</taxon>
        <taxon>Pseudomonadati</taxon>
        <taxon>Pseudomonadota</taxon>
        <taxon>Alphaproteobacteria</taxon>
        <taxon>Rhodobacterales</taxon>
        <taxon>Rhodobacter group</taxon>
        <taxon>Rhodobacter</taxon>
    </lineage>
</organism>
<feature type="domain" description="Peptidase S24/S26A/S26B/S26C" evidence="6">
    <location>
        <begin position="91"/>
        <end position="219"/>
    </location>
</feature>
<evidence type="ECO:0000313" key="7">
    <source>
        <dbReference type="EMBL" id="MFD2172604.1"/>
    </source>
</evidence>
<sequence>MAFADVILSRLDELDLNVNQAEARAGLPQGYIRGVIRNDEKRAIPNLDKAARICEALGLEFYFGPPRDHGAVEVVPPKDDDFAKIPIHEATLAAGSGSVNGAEEIVGTLAFRSDWLRKLGVVASKARVARVHGDSMAPTLCDGDMILIDTSKTEVVSRSKASRRRPPPIYAFVEDGAARVKRIERIDEDFYAVMSDNPEFQTEFKRKSSVNSMKIIGKVLWWGHTSQE</sequence>
<keyword evidence="5" id="KW-0804">Transcription</keyword>
<keyword evidence="2" id="KW-0378">Hydrolase</keyword>
<proteinExistence type="predicted"/>
<dbReference type="Gene3D" id="2.10.109.10">
    <property type="entry name" value="Umud Fragment, subunit A"/>
    <property type="match status" value="1"/>
</dbReference>
<keyword evidence="1" id="KW-0645">Protease</keyword>
<name>A0ABW5A4N1_9RHOB</name>
<dbReference type="InterPro" id="IPR019756">
    <property type="entry name" value="Pept_S26A_signal_pept_1_Ser-AS"/>
</dbReference>
<keyword evidence="4" id="KW-0238">DNA-binding</keyword>
<evidence type="ECO:0000256" key="1">
    <source>
        <dbReference type="ARBA" id="ARBA00022670"/>
    </source>
</evidence>
<dbReference type="Proteomes" id="UP001597413">
    <property type="component" value="Unassembled WGS sequence"/>
</dbReference>